<keyword evidence="8" id="KW-0285">Flavoprotein</keyword>
<comment type="subunit">
    <text evidence="5">Homodimer.</text>
</comment>
<feature type="domain" description="Glucose-methanol-choline oxidoreductase N-terminal" evidence="14">
    <location>
        <begin position="150"/>
        <end position="164"/>
    </location>
</feature>
<keyword evidence="9" id="KW-0274">FAD</keyword>
<keyword evidence="10" id="KW-0560">Oxidoreductase</keyword>
<evidence type="ECO:0000256" key="5">
    <source>
        <dbReference type="ARBA" id="ARBA00011738"/>
    </source>
</evidence>
<dbReference type="Proteomes" id="UP000054771">
    <property type="component" value="Unassembled WGS sequence"/>
</dbReference>
<evidence type="ECO:0000256" key="9">
    <source>
        <dbReference type="ARBA" id="ARBA00022827"/>
    </source>
</evidence>
<evidence type="ECO:0000256" key="11">
    <source>
        <dbReference type="ARBA" id="ARBA00049435"/>
    </source>
</evidence>
<dbReference type="OrthoDB" id="269227at2759"/>
<sequence length="315" mass="34339">MPTLINGQTTLATNAIQEYHDANVTPERHEHGSNGPVYVATPSSTGRRYPLREKLAQAWKENNVEPLRGLDGNAGCPVGLAELAENRRRGLRQLASSVYPLDGVHVLTNTLVKHILIEESATTSSQPTAVGIETANGEQYLGGEIIAAAGSYRTPQLLMLSGIGPSEILNGLDIPVVLENPEVGRNLSDHLQLTQYWRLKDPSAGYAFGSPSFPNHPEYALGLPVDWMVTTDIPKNGLAEAIAADREQPASSQSSHPLLRSERSVMEHLVVYVAASAADPAIVHDGSAFPRHRDWQSTHRRRDAARWVRTYGARL</sequence>
<dbReference type="InterPro" id="IPR000172">
    <property type="entry name" value="GMC_OxRdtase_N"/>
</dbReference>
<comment type="similarity">
    <text evidence="4">Belongs to the GMC oxidoreductase family.</text>
</comment>
<dbReference type="Gene3D" id="3.30.560.10">
    <property type="entry name" value="Glucose Oxidase, domain 3"/>
    <property type="match status" value="1"/>
</dbReference>
<evidence type="ECO:0000256" key="8">
    <source>
        <dbReference type="ARBA" id="ARBA00022630"/>
    </source>
</evidence>
<dbReference type="Gene3D" id="3.50.50.60">
    <property type="entry name" value="FAD/NAD(P)-binding domain"/>
    <property type="match status" value="1"/>
</dbReference>
<evidence type="ECO:0000256" key="3">
    <source>
        <dbReference type="ARBA" id="ARBA00004498"/>
    </source>
</evidence>
<dbReference type="STRING" id="454130.A0A0U5G0H2"/>
<gene>
    <name evidence="15" type="ORF">ASPCAL05126</name>
</gene>
<dbReference type="GO" id="GO:0050660">
    <property type="term" value="F:flavin adenine dinucleotide binding"/>
    <property type="evidence" value="ECO:0007669"/>
    <property type="project" value="InterPro"/>
</dbReference>
<keyword evidence="6" id="KW-0134">Cell wall</keyword>
<evidence type="ECO:0000256" key="13">
    <source>
        <dbReference type="SAM" id="MobiDB-lite"/>
    </source>
</evidence>
<dbReference type="EMBL" id="CDMC01000004">
    <property type="protein sequence ID" value="CEL03992.1"/>
    <property type="molecule type" value="Genomic_DNA"/>
</dbReference>
<dbReference type="AlphaFoldDB" id="A0A0U5G0H2"/>
<keyword evidence="16" id="KW-1185">Reference proteome</keyword>
<dbReference type="InterPro" id="IPR036188">
    <property type="entry name" value="FAD/NAD-bd_sf"/>
</dbReference>
<dbReference type="Pfam" id="PF00732">
    <property type="entry name" value="GMC_oxred_N"/>
    <property type="match status" value="1"/>
</dbReference>
<evidence type="ECO:0000259" key="14">
    <source>
        <dbReference type="PROSITE" id="PS00624"/>
    </source>
</evidence>
<keyword evidence="7" id="KW-0964">Secreted</keyword>
<comment type="cofactor">
    <cofactor evidence="1">
        <name>FAD</name>
        <dbReference type="ChEBI" id="CHEBI:57692"/>
    </cofactor>
</comment>
<evidence type="ECO:0000256" key="7">
    <source>
        <dbReference type="ARBA" id="ARBA00022530"/>
    </source>
</evidence>
<feature type="region of interest" description="Disordered" evidence="13">
    <location>
        <begin position="26"/>
        <end position="45"/>
    </location>
</feature>
<evidence type="ECO:0000256" key="2">
    <source>
        <dbReference type="ARBA" id="ARBA00004191"/>
    </source>
</evidence>
<dbReference type="PANTHER" id="PTHR11552:SF123">
    <property type="entry name" value="GMC OXIDOREDUCTASE (AFU_ORTHOLOGUE AFUA_2G01770)-RELATED"/>
    <property type="match status" value="1"/>
</dbReference>
<name>A0A0U5G0H2_ASPCI</name>
<evidence type="ECO:0000256" key="12">
    <source>
        <dbReference type="ARBA" id="ARBA00049722"/>
    </source>
</evidence>
<dbReference type="SUPFAM" id="SSF51905">
    <property type="entry name" value="FAD/NAD(P)-binding domain"/>
    <property type="match status" value="1"/>
</dbReference>
<comment type="catalytic activity">
    <reaction evidence="11">
        <text>beta-D-glucose + O2 = D-glucono-1,5-lactone + H2O2</text>
        <dbReference type="Rhea" id="RHEA:11428"/>
        <dbReference type="ChEBI" id="CHEBI:15379"/>
        <dbReference type="ChEBI" id="CHEBI:15903"/>
        <dbReference type="ChEBI" id="CHEBI:16217"/>
        <dbReference type="ChEBI" id="CHEBI:16240"/>
        <dbReference type="EC" id="1.1.3.4"/>
    </reaction>
    <physiologicalReaction direction="left-to-right" evidence="11">
        <dbReference type="Rhea" id="RHEA:11429"/>
    </physiologicalReaction>
</comment>
<protein>
    <recommendedName>
        <fullName evidence="12">glucose oxidase</fullName>
        <ecNumber evidence="12">1.1.3.4</ecNumber>
    </recommendedName>
</protein>
<dbReference type="Gene3D" id="4.10.450.10">
    <property type="entry name" value="Glucose Oxidase, domain 2"/>
    <property type="match status" value="1"/>
</dbReference>
<dbReference type="InterPro" id="IPR012132">
    <property type="entry name" value="GMC_OxRdtase"/>
</dbReference>
<dbReference type="GO" id="GO:0046562">
    <property type="term" value="F:beta-D-glucose oxidase activity"/>
    <property type="evidence" value="ECO:0007669"/>
    <property type="project" value="UniProtKB-EC"/>
</dbReference>
<evidence type="ECO:0000313" key="15">
    <source>
        <dbReference type="EMBL" id="CEL03992.1"/>
    </source>
</evidence>
<dbReference type="PROSITE" id="PS00624">
    <property type="entry name" value="GMC_OXRED_2"/>
    <property type="match status" value="1"/>
</dbReference>
<proteinExistence type="inferred from homology"/>
<dbReference type="EC" id="1.1.3.4" evidence="12"/>
<dbReference type="PANTHER" id="PTHR11552">
    <property type="entry name" value="GLUCOSE-METHANOL-CHOLINE GMC OXIDOREDUCTASE"/>
    <property type="match status" value="1"/>
</dbReference>
<reference evidence="16" key="1">
    <citation type="journal article" date="2016" name="Genome Announc.">
        <title>Draft genome sequences of fungus Aspergillus calidoustus.</title>
        <authorList>
            <person name="Horn F."/>
            <person name="Linde J."/>
            <person name="Mattern D.J."/>
            <person name="Walther G."/>
            <person name="Guthke R."/>
            <person name="Scherlach K."/>
            <person name="Martin K."/>
            <person name="Brakhage A.A."/>
            <person name="Petzke L."/>
            <person name="Valiante V."/>
        </authorList>
    </citation>
    <scope>NUCLEOTIDE SEQUENCE [LARGE SCALE GENOMIC DNA]</scope>
    <source>
        <strain evidence="16">SF006504</strain>
    </source>
</reference>
<comment type="subcellular location">
    <subcellularLocation>
        <location evidence="2">Secreted</location>
        <location evidence="2">Cell wall</location>
    </subcellularLocation>
    <subcellularLocation>
        <location evidence="3">Secreted</location>
        <location evidence="3">Extracellular space</location>
        <location evidence="3">Extracellular matrix</location>
    </subcellularLocation>
</comment>
<evidence type="ECO:0000256" key="10">
    <source>
        <dbReference type="ARBA" id="ARBA00023002"/>
    </source>
</evidence>
<evidence type="ECO:0000256" key="4">
    <source>
        <dbReference type="ARBA" id="ARBA00010790"/>
    </source>
</evidence>
<evidence type="ECO:0000256" key="1">
    <source>
        <dbReference type="ARBA" id="ARBA00001974"/>
    </source>
</evidence>
<dbReference type="InterPro" id="IPR027424">
    <property type="entry name" value="Glucose_Oxidase_domain_2"/>
</dbReference>
<evidence type="ECO:0000256" key="6">
    <source>
        <dbReference type="ARBA" id="ARBA00022512"/>
    </source>
</evidence>
<organism evidence="15 16">
    <name type="scientific">Aspergillus calidoustus</name>
    <dbReference type="NCBI Taxonomy" id="454130"/>
    <lineage>
        <taxon>Eukaryota</taxon>
        <taxon>Fungi</taxon>
        <taxon>Dikarya</taxon>
        <taxon>Ascomycota</taxon>
        <taxon>Pezizomycotina</taxon>
        <taxon>Eurotiomycetes</taxon>
        <taxon>Eurotiomycetidae</taxon>
        <taxon>Eurotiales</taxon>
        <taxon>Aspergillaceae</taxon>
        <taxon>Aspergillus</taxon>
        <taxon>Aspergillus subgen. Nidulantes</taxon>
    </lineage>
</organism>
<evidence type="ECO:0000313" key="16">
    <source>
        <dbReference type="Proteomes" id="UP000054771"/>
    </source>
</evidence>
<keyword evidence="7" id="KW-0272">Extracellular matrix</keyword>
<accession>A0A0U5G0H2</accession>